<protein>
    <recommendedName>
        <fullName evidence="1">Endonuclease/exonuclease/phosphatase domain-containing protein</fullName>
    </recommendedName>
</protein>
<dbReference type="SUPFAM" id="SSF56219">
    <property type="entry name" value="DNase I-like"/>
    <property type="match status" value="1"/>
</dbReference>
<keyword evidence="3" id="KW-1185">Reference proteome</keyword>
<dbReference type="Pfam" id="PF03372">
    <property type="entry name" value="Exo_endo_phos"/>
    <property type="match status" value="1"/>
</dbReference>
<evidence type="ECO:0000313" key="2">
    <source>
        <dbReference type="EMBL" id="KAH1083972.1"/>
    </source>
</evidence>
<dbReference type="EMBL" id="JAIQCV010000007">
    <property type="protein sequence ID" value="KAH1083972.1"/>
    <property type="molecule type" value="Genomic_DNA"/>
</dbReference>
<proteinExistence type="predicted"/>
<organism evidence="2 3">
    <name type="scientific">Gossypium stocksii</name>
    <dbReference type="NCBI Taxonomy" id="47602"/>
    <lineage>
        <taxon>Eukaryota</taxon>
        <taxon>Viridiplantae</taxon>
        <taxon>Streptophyta</taxon>
        <taxon>Embryophyta</taxon>
        <taxon>Tracheophyta</taxon>
        <taxon>Spermatophyta</taxon>
        <taxon>Magnoliopsida</taxon>
        <taxon>eudicotyledons</taxon>
        <taxon>Gunneridae</taxon>
        <taxon>Pentapetalae</taxon>
        <taxon>rosids</taxon>
        <taxon>malvids</taxon>
        <taxon>Malvales</taxon>
        <taxon>Malvaceae</taxon>
        <taxon>Malvoideae</taxon>
        <taxon>Gossypium</taxon>
    </lineage>
</organism>
<dbReference type="GO" id="GO:0003824">
    <property type="term" value="F:catalytic activity"/>
    <property type="evidence" value="ECO:0007669"/>
    <property type="project" value="InterPro"/>
</dbReference>
<dbReference type="PANTHER" id="PTHR35218:SF9">
    <property type="entry name" value="ENDONUCLEASE_EXONUCLEASE_PHOSPHATASE DOMAIN-CONTAINING PROTEIN"/>
    <property type="match status" value="1"/>
</dbReference>
<dbReference type="Proteomes" id="UP000828251">
    <property type="component" value="Unassembled WGS sequence"/>
</dbReference>
<dbReference type="InterPro" id="IPR036691">
    <property type="entry name" value="Endo/exonu/phosph_ase_sf"/>
</dbReference>
<dbReference type="Gene3D" id="3.60.10.10">
    <property type="entry name" value="Endonuclease/exonuclease/phosphatase"/>
    <property type="match status" value="1"/>
</dbReference>
<name>A0A9D3VKJ4_9ROSI</name>
<comment type="caution">
    <text evidence="2">The sequence shown here is derived from an EMBL/GenBank/DDBJ whole genome shotgun (WGS) entry which is preliminary data.</text>
</comment>
<evidence type="ECO:0000259" key="1">
    <source>
        <dbReference type="Pfam" id="PF03372"/>
    </source>
</evidence>
<dbReference type="InterPro" id="IPR005135">
    <property type="entry name" value="Endo/exonuclease/phosphatase"/>
</dbReference>
<gene>
    <name evidence="2" type="ORF">J1N35_023733</name>
</gene>
<accession>A0A9D3VKJ4</accession>
<feature type="domain" description="Endonuclease/exonuclease/phosphatase" evidence="1">
    <location>
        <begin position="7"/>
        <end position="107"/>
    </location>
</feature>
<sequence length="123" mass="14639">MDTKFLVWNCQGCAHRYLREYMREFSLNMIALLETRVSGLKADWVVRKTRFEYSHRIEARGYSGGIWLLWNEPFVVDIVSNNIQFLHVEIKDMGLLDSFFLMMVYGSPRQHFRRGLREQLGDS</sequence>
<dbReference type="AlphaFoldDB" id="A0A9D3VKJ4"/>
<reference evidence="2 3" key="1">
    <citation type="journal article" date="2021" name="Plant Biotechnol. J.">
        <title>Multi-omics assisted identification of the key and species-specific regulatory components of drought-tolerant mechanisms in Gossypium stocksii.</title>
        <authorList>
            <person name="Yu D."/>
            <person name="Ke L."/>
            <person name="Zhang D."/>
            <person name="Wu Y."/>
            <person name="Sun Y."/>
            <person name="Mei J."/>
            <person name="Sun J."/>
            <person name="Sun Y."/>
        </authorList>
    </citation>
    <scope>NUCLEOTIDE SEQUENCE [LARGE SCALE GENOMIC DNA]</scope>
    <source>
        <strain evidence="3">cv. E1</strain>
        <tissue evidence="2">Leaf</tissue>
    </source>
</reference>
<dbReference type="PANTHER" id="PTHR35218">
    <property type="entry name" value="RNASE H DOMAIN-CONTAINING PROTEIN"/>
    <property type="match status" value="1"/>
</dbReference>
<dbReference type="OrthoDB" id="1002478at2759"/>
<evidence type="ECO:0000313" key="3">
    <source>
        <dbReference type="Proteomes" id="UP000828251"/>
    </source>
</evidence>